<dbReference type="InterPro" id="IPR000361">
    <property type="entry name" value="ATAP_core_dom"/>
</dbReference>
<dbReference type="InterPro" id="IPR035903">
    <property type="entry name" value="HesB-like_dom_sf"/>
</dbReference>
<dbReference type="Pfam" id="PF01521">
    <property type="entry name" value="Fe-S_biosyn"/>
    <property type="match status" value="1"/>
</dbReference>
<dbReference type="Proteomes" id="UP000648352">
    <property type="component" value="Unassembled WGS sequence"/>
</dbReference>
<name>A0ABR8RZ74_9MICO</name>
<comment type="caution">
    <text evidence="2">The sequence shown here is derived from an EMBL/GenBank/DDBJ whole genome shotgun (WGS) entry which is preliminary data.</text>
</comment>
<evidence type="ECO:0000259" key="1">
    <source>
        <dbReference type="Pfam" id="PF01521"/>
    </source>
</evidence>
<evidence type="ECO:0000313" key="2">
    <source>
        <dbReference type="EMBL" id="MBD7956389.1"/>
    </source>
</evidence>
<proteinExistence type="predicted"/>
<dbReference type="SUPFAM" id="SSF89360">
    <property type="entry name" value="HesB-like domain"/>
    <property type="match status" value="1"/>
</dbReference>
<sequence length="93" mass="9773">MLTLTENAANAVKTLTSQIPTEEGGLRIRGADQAEAGFELALVSSPEAEDAVIETDGARVFVEQRATEPLDDRVLDAQIGDDGSLSFALGVRA</sequence>
<organism evidence="2 3">
    <name type="scientific">Microbacterium pullorum</name>
    <dbReference type="NCBI Taxonomy" id="2762236"/>
    <lineage>
        <taxon>Bacteria</taxon>
        <taxon>Bacillati</taxon>
        <taxon>Actinomycetota</taxon>
        <taxon>Actinomycetes</taxon>
        <taxon>Micrococcales</taxon>
        <taxon>Microbacteriaceae</taxon>
        <taxon>Microbacterium</taxon>
    </lineage>
</organism>
<keyword evidence="3" id="KW-1185">Reference proteome</keyword>
<protein>
    <submittedName>
        <fullName evidence="2">Fe-S cluster assembly protein HesB</fullName>
    </submittedName>
</protein>
<evidence type="ECO:0000313" key="3">
    <source>
        <dbReference type="Proteomes" id="UP000648352"/>
    </source>
</evidence>
<dbReference type="RefSeq" id="WP_191717395.1">
    <property type="nucleotide sequence ID" value="NZ_JACSQP010000001.1"/>
</dbReference>
<gene>
    <name evidence="2" type="ORF">H9651_01915</name>
</gene>
<feature type="domain" description="Core" evidence="1">
    <location>
        <begin position="2"/>
        <end position="76"/>
    </location>
</feature>
<dbReference type="EMBL" id="JACSQP010000001">
    <property type="protein sequence ID" value="MBD7956389.1"/>
    <property type="molecule type" value="Genomic_DNA"/>
</dbReference>
<accession>A0ABR8RZ74</accession>
<dbReference type="Gene3D" id="2.60.300.12">
    <property type="entry name" value="HesB-like domain"/>
    <property type="match status" value="1"/>
</dbReference>
<reference evidence="2 3" key="1">
    <citation type="submission" date="2020-08" db="EMBL/GenBank/DDBJ databases">
        <title>A Genomic Blueprint of the Chicken Gut Microbiome.</title>
        <authorList>
            <person name="Gilroy R."/>
            <person name="Ravi A."/>
            <person name="Getino M."/>
            <person name="Pursley I."/>
            <person name="Horton D.L."/>
            <person name="Alikhan N.-F."/>
            <person name="Baker D."/>
            <person name="Gharbi K."/>
            <person name="Hall N."/>
            <person name="Watson M."/>
            <person name="Adriaenssens E.M."/>
            <person name="Foster-Nyarko E."/>
            <person name="Jarju S."/>
            <person name="Secka A."/>
            <person name="Antonio M."/>
            <person name="Oren A."/>
            <person name="Chaudhuri R."/>
            <person name="La Ragione R.M."/>
            <person name="Hildebrand F."/>
            <person name="Pallen M.J."/>
        </authorList>
    </citation>
    <scope>NUCLEOTIDE SEQUENCE [LARGE SCALE GENOMIC DNA]</scope>
    <source>
        <strain evidence="2 3">Sa4CUA7</strain>
    </source>
</reference>